<evidence type="ECO:0000313" key="2">
    <source>
        <dbReference type="Proteomes" id="UP000266327"/>
    </source>
</evidence>
<reference evidence="2" key="1">
    <citation type="submission" date="2018-09" db="EMBL/GenBank/DDBJ databases">
        <authorList>
            <person name="Zhu H."/>
        </authorList>
    </citation>
    <scope>NUCLEOTIDE SEQUENCE [LARGE SCALE GENOMIC DNA]</scope>
    <source>
        <strain evidence="2">K1S02-23</strain>
    </source>
</reference>
<dbReference type="AlphaFoldDB" id="A0A3A3G3K6"/>
<dbReference type="EMBL" id="QYUQ01000002">
    <property type="protein sequence ID" value="RJG01072.1"/>
    <property type="molecule type" value="Genomic_DNA"/>
</dbReference>
<evidence type="ECO:0000313" key="1">
    <source>
        <dbReference type="EMBL" id="RJG01072.1"/>
    </source>
</evidence>
<sequence length="232" mass="25912">MNAKSEAIAIDPRYEWQYQPAIVMHAPRGDAIPSWWTGNRPEWTYSVLTWFTTQEAQGNAATNSRVQVANLRFYVLSQATRTWKQLDTKSAPYSEMWSYPFAYAGAGSVRSESSGGVSIKPDYPNFYHGYGNSISIDPTDVRAVYVSMDFRLAVENTSKPDDRDSAKYVVNAGADYWPGKGQATWSLGYAPGIGTGRTKLATKDWRTATLLVPNKNYGSTMEEIRKNPPPLN</sequence>
<accession>A0A3A3G3K6</accession>
<organism evidence="1 2">
    <name type="scientific">Noviherbaspirillum sedimenti</name>
    <dbReference type="NCBI Taxonomy" id="2320865"/>
    <lineage>
        <taxon>Bacteria</taxon>
        <taxon>Pseudomonadati</taxon>
        <taxon>Pseudomonadota</taxon>
        <taxon>Betaproteobacteria</taxon>
        <taxon>Burkholderiales</taxon>
        <taxon>Oxalobacteraceae</taxon>
        <taxon>Noviherbaspirillum</taxon>
    </lineage>
</organism>
<name>A0A3A3G3K6_9BURK</name>
<keyword evidence="2" id="KW-1185">Reference proteome</keyword>
<protein>
    <submittedName>
        <fullName evidence="1">Uncharacterized protein</fullName>
    </submittedName>
</protein>
<gene>
    <name evidence="1" type="ORF">D3878_05305</name>
</gene>
<dbReference type="Proteomes" id="UP000266327">
    <property type="component" value="Unassembled WGS sequence"/>
</dbReference>
<proteinExistence type="predicted"/>
<comment type="caution">
    <text evidence="1">The sequence shown here is derived from an EMBL/GenBank/DDBJ whole genome shotgun (WGS) entry which is preliminary data.</text>
</comment>